<dbReference type="Proteomes" id="UP000232003">
    <property type="component" value="Chromosome"/>
</dbReference>
<evidence type="ECO:0000313" key="1">
    <source>
        <dbReference type="EMBL" id="AUB42477.1"/>
    </source>
</evidence>
<sequence length="50" mass="5358">MPAAGVVIATHRTSPTPYQQSQYVAALSTIEVIPSLSSREAIAVPYERSL</sequence>
<protein>
    <submittedName>
        <fullName evidence="1">Uncharacterized protein</fullName>
    </submittedName>
</protein>
<dbReference type="KEGG" id="nfl:COO91_08609"/>
<gene>
    <name evidence="1" type="ORF">COO91_08609</name>
</gene>
<evidence type="ECO:0000313" key="2">
    <source>
        <dbReference type="Proteomes" id="UP000232003"/>
    </source>
</evidence>
<reference evidence="1 2" key="1">
    <citation type="submission" date="2017-11" db="EMBL/GenBank/DDBJ databases">
        <title>Complete genome of a free-living desiccation-tolerant cyanobacterium and its photosynthetic adaptation to extreme terrestrial habitat.</title>
        <authorList>
            <person name="Shang J."/>
        </authorList>
    </citation>
    <scope>NUCLEOTIDE SEQUENCE [LARGE SCALE GENOMIC DNA]</scope>
    <source>
        <strain evidence="1 2">CCNUN1</strain>
    </source>
</reference>
<name>A0A2K8T451_9NOSO</name>
<organism evidence="1 2">
    <name type="scientific">Nostoc flagelliforme CCNUN1</name>
    <dbReference type="NCBI Taxonomy" id="2038116"/>
    <lineage>
        <taxon>Bacteria</taxon>
        <taxon>Bacillati</taxon>
        <taxon>Cyanobacteriota</taxon>
        <taxon>Cyanophyceae</taxon>
        <taxon>Nostocales</taxon>
        <taxon>Nostocaceae</taxon>
        <taxon>Nostoc</taxon>
    </lineage>
</organism>
<dbReference type="RefSeq" id="WP_157816792.1">
    <property type="nucleotide sequence ID" value="NZ_CAWNNC010000001.1"/>
</dbReference>
<keyword evidence="2" id="KW-1185">Reference proteome</keyword>
<dbReference type="EMBL" id="CP024785">
    <property type="protein sequence ID" value="AUB42477.1"/>
    <property type="molecule type" value="Genomic_DNA"/>
</dbReference>
<proteinExistence type="predicted"/>
<accession>A0A2K8T451</accession>
<dbReference type="AlphaFoldDB" id="A0A2K8T451"/>